<reference evidence="1" key="1">
    <citation type="submission" date="2021-11" db="EMBL/GenBank/DDBJ databases">
        <authorList>
            <person name="Rodrigo-Torres L."/>
            <person name="Arahal R. D."/>
            <person name="Lucena T."/>
        </authorList>
    </citation>
    <scope>NUCLEOTIDE SEQUENCE</scope>
    <source>
        <strain evidence="1">CECT 7928</strain>
    </source>
</reference>
<evidence type="ECO:0000313" key="1">
    <source>
        <dbReference type="EMBL" id="CAH0540375.1"/>
    </source>
</evidence>
<name>A0ABN8E655_9VIBR</name>
<dbReference type="Proteomes" id="UP000838748">
    <property type="component" value="Unassembled WGS sequence"/>
</dbReference>
<keyword evidence="2" id="KW-1185">Reference proteome</keyword>
<dbReference type="EMBL" id="CAKLDM010000002">
    <property type="protein sequence ID" value="CAH0540375.1"/>
    <property type="molecule type" value="Genomic_DNA"/>
</dbReference>
<gene>
    <name evidence="1" type="ORF">VMF7928_02820</name>
</gene>
<dbReference type="Gene3D" id="2.40.160.20">
    <property type="match status" value="1"/>
</dbReference>
<dbReference type="PANTHER" id="PTHR37315:SF1">
    <property type="entry name" value="UPF0311 PROTEIN BLR7842"/>
    <property type="match status" value="1"/>
</dbReference>
<dbReference type="InterPro" id="IPR020915">
    <property type="entry name" value="UPF0311"/>
</dbReference>
<dbReference type="RefSeq" id="WP_237362351.1">
    <property type="nucleotide sequence ID" value="NZ_CAKLDM010000002.1"/>
</dbReference>
<organism evidence="1 2">
    <name type="scientific">Vibrio marisflavi CECT 7928</name>
    <dbReference type="NCBI Taxonomy" id="634439"/>
    <lineage>
        <taxon>Bacteria</taxon>
        <taxon>Pseudomonadati</taxon>
        <taxon>Pseudomonadota</taxon>
        <taxon>Gammaproteobacteria</taxon>
        <taxon>Vibrionales</taxon>
        <taxon>Vibrionaceae</taxon>
        <taxon>Vibrio</taxon>
    </lineage>
</organism>
<proteinExistence type="predicted"/>
<dbReference type="Pfam" id="PF11578">
    <property type="entry name" value="DUF3237"/>
    <property type="match status" value="1"/>
</dbReference>
<comment type="caution">
    <text evidence="1">The sequence shown here is derived from an EMBL/GenBank/DDBJ whole genome shotgun (WGS) entry which is preliminary data.</text>
</comment>
<sequence>MTVEKFSYEYEMEYIFSYTAHLEAEPIGPVADGLRINFNFTGGEIIGQNIKGVLGKVGADWLTIRTDGVGILDIRGTITTDDGAKVYLAYNGIMDLGPNGYDAFLNGSEPPAEIQLRGNPHFQVAEPKYEWLNRGFFVNIGKAILSENIVKFDVYRVN</sequence>
<dbReference type="PANTHER" id="PTHR37315">
    <property type="entry name" value="UPF0311 PROTEIN BLR7842"/>
    <property type="match status" value="1"/>
</dbReference>
<accession>A0ABN8E655</accession>
<protein>
    <submittedName>
        <fullName evidence="1">Uncharacterized protein</fullName>
    </submittedName>
</protein>
<evidence type="ECO:0000313" key="2">
    <source>
        <dbReference type="Proteomes" id="UP000838748"/>
    </source>
</evidence>